<gene>
    <name evidence="3" type="ORF">DS031_00090</name>
</gene>
<feature type="domain" description="Nucleoside transporter/FeoB GTPase Gate" evidence="2">
    <location>
        <begin position="18"/>
        <end position="99"/>
    </location>
</feature>
<name>A0A366XYG6_9BACI</name>
<dbReference type="RefSeq" id="WP_113803897.1">
    <property type="nucleotide sequence ID" value="NZ_QOCW01000001.1"/>
</dbReference>
<feature type="transmembrane region" description="Helical" evidence="1">
    <location>
        <begin position="281"/>
        <end position="302"/>
    </location>
</feature>
<dbReference type="InterPro" id="IPR011642">
    <property type="entry name" value="Gate_dom"/>
</dbReference>
<evidence type="ECO:0000259" key="2">
    <source>
        <dbReference type="Pfam" id="PF07670"/>
    </source>
</evidence>
<sequence length="318" mass="35014">MVGTLKKGFLVGLKTTWDLGKVIFPVTLVVTMLQYTPILGWFISILTPLMKWIGLPGEAAIPLVIGNFLNIYAAIGAILTLDLTVKHVFILAVMLSFSHNLFIESTVAAKVGVKIWIVMAVRIGLAVISAFFIHLVWKGGSELAKYGFISQNNDEVNGWGNMIVQGAEKAGLGVLQLAIIVIPLMIFIQILKDLSWLDVFSRWMAPVTKMLGMRENTSTTLAAGLFFGLAFGAGVMIQAAKEDNVSKKDLYLAFIFLVACHAVVEDTLLFIPLGIPVWPLLLVRLVAAILLTIVVAFVWNRIGKKKLNYQRKETAYDH</sequence>
<feature type="transmembrane region" description="Helical" evidence="1">
    <location>
        <begin position="88"/>
        <end position="109"/>
    </location>
</feature>
<feature type="transmembrane region" description="Helical" evidence="1">
    <location>
        <begin position="251"/>
        <end position="275"/>
    </location>
</feature>
<evidence type="ECO:0000313" key="4">
    <source>
        <dbReference type="Proteomes" id="UP000253314"/>
    </source>
</evidence>
<feature type="transmembrane region" description="Helical" evidence="1">
    <location>
        <begin position="22"/>
        <end position="47"/>
    </location>
</feature>
<dbReference type="Proteomes" id="UP000253314">
    <property type="component" value="Unassembled WGS sequence"/>
</dbReference>
<keyword evidence="1" id="KW-0812">Transmembrane</keyword>
<feature type="transmembrane region" description="Helical" evidence="1">
    <location>
        <begin position="115"/>
        <end position="137"/>
    </location>
</feature>
<evidence type="ECO:0000256" key="1">
    <source>
        <dbReference type="SAM" id="Phobius"/>
    </source>
</evidence>
<dbReference type="OrthoDB" id="9779080at2"/>
<proteinExistence type="predicted"/>
<evidence type="ECO:0000313" key="3">
    <source>
        <dbReference type="EMBL" id="RBW71192.1"/>
    </source>
</evidence>
<accession>A0A366XYG6</accession>
<keyword evidence="1" id="KW-1133">Transmembrane helix</keyword>
<dbReference type="Pfam" id="PF07670">
    <property type="entry name" value="Gate"/>
    <property type="match status" value="2"/>
</dbReference>
<reference evidence="3 4" key="1">
    <citation type="submission" date="2018-07" db="EMBL/GenBank/DDBJ databases">
        <title>Lottiidibacillus patelloidae gen. nov., sp. nov., isolated from the intestinal tract of a marine limpet and the reclassification of B. taeanensis BH030017T, B. algicola KMM 3737T and B. hwajinpoensis SW-72T as genus Lottiidibacillus.</title>
        <authorList>
            <person name="Liu R."/>
            <person name="Huang Z."/>
        </authorList>
    </citation>
    <scope>NUCLEOTIDE SEQUENCE [LARGE SCALE GENOMIC DNA]</scope>
    <source>
        <strain evidence="3 4">BH030017</strain>
    </source>
</reference>
<dbReference type="EMBL" id="QOCW01000001">
    <property type="protein sequence ID" value="RBW71192.1"/>
    <property type="molecule type" value="Genomic_DNA"/>
</dbReference>
<feature type="domain" description="Nucleoside transporter/FeoB GTPase Gate" evidence="2">
    <location>
        <begin position="174"/>
        <end position="264"/>
    </location>
</feature>
<dbReference type="AlphaFoldDB" id="A0A366XYG6"/>
<feature type="transmembrane region" description="Helical" evidence="1">
    <location>
        <begin position="220"/>
        <end position="239"/>
    </location>
</feature>
<feature type="transmembrane region" description="Helical" evidence="1">
    <location>
        <begin position="170"/>
        <end position="191"/>
    </location>
</feature>
<keyword evidence="1" id="KW-0472">Membrane</keyword>
<keyword evidence="4" id="KW-1185">Reference proteome</keyword>
<comment type="caution">
    <text evidence="3">The sequence shown here is derived from an EMBL/GenBank/DDBJ whole genome shotgun (WGS) entry which is preliminary data.</text>
</comment>
<organism evidence="3 4">
    <name type="scientific">Bacillus taeanensis</name>
    <dbReference type="NCBI Taxonomy" id="273032"/>
    <lineage>
        <taxon>Bacteria</taxon>
        <taxon>Bacillati</taxon>
        <taxon>Bacillota</taxon>
        <taxon>Bacilli</taxon>
        <taxon>Bacillales</taxon>
        <taxon>Bacillaceae</taxon>
        <taxon>Bacillus</taxon>
    </lineage>
</organism>
<protein>
    <recommendedName>
        <fullName evidence="2">Nucleoside transporter/FeoB GTPase Gate domain-containing protein</fullName>
    </recommendedName>
</protein>
<feature type="transmembrane region" description="Helical" evidence="1">
    <location>
        <begin position="59"/>
        <end position="81"/>
    </location>
</feature>